<evidence type="ECO:0000313" key="3">
    <source>
        <dbReference type="EMBL" id="KAF0696315.1"/>
    </source>
</evidence>
<dbReference type="EMBL" id="VJMH01005410">
    <property type="protein sequence ID" value="KAF0696315.1"/>
    <property type="molecule type" value="Genomic_DNA"/>
</dbReference>
<sequence>MRLALLFALASLARGAPVAYGQPPGYSQSLLEAESEVVAEAADVAGYAPPPGYGSPYGKPPAYGKPPGYVPPPNPAPVPAPYPVPVPPSSVCTFVDGDVLTLQADSGKYLDRCNNCVPKGAYPDSSTVHVTNPASESWGTWKVFNTGSGKIALQGDAGKYLSRCQGCAPNGAAYPDQAFVHASDWRDNPPAQWTCIDVGGGKIALRADSGNYLARCNNCIPGAAYVDQTFVHVSDWRGKDWAQWTVRDLTPHYVQPPAPQPYPLPVPQPIPVPPSYPQPVPVPVYPKPLPPAPQPTHYPVPQPNYGPVPQPPPYTVPQPPYNPKPYNPFPHSDYGLQPNYPVVVPSYIQPSSAYSRALYLNDDAQLVQVPAPNACTFFDGDVLTLQSDTGKYLDRCYTCNPLVFNSQYFDSATVHVTNPATESWGTWRVYNTGDGRLALQANSGNYLARCAGCAPTAVPGPTYRDQAFVHVSDWHGKDWAQWRCYDVGGGKIALQADTGNYLARCNNCIIGALYPDTAFVHVTDWRDKSWAQWTVRNLTPHPL</sequence>
<accession>A0A6A4YGB4</accession>
<keyword evidence="2" id="KW-0732">Signal</keyword>
<reference evidence="3" key="1">
    <citation type="submission" date="2019-06" db="EMBL/GenBank/DDBJ databases">
        <title>Genomics analysis of Aphanomyces spp. identifies a new class of oomycete effector associated with host adaptation.</title>
        <authorList>
            <person name="Gaulin E."/>
        </authorList>
    </citation>
    <scope>NUCLEOTIDE SEQUENCE</scope>
    <source>
        <strain evidence="3">CBS 578.67</strain>
    </source>
</reference>
<name>A0A6A4YGB4_9STRA</name>
<feature type="non-terminal residue" evidence="3">
    <location>
        <position position="543"/>
    </location>
</feature>
<dbReference type="SUPFAM" id="SSF50405">
    <property type="entry name" value="Actin-crosslinking proteins"/>
    <property type="match status" value="2"/>
</dbReference>
<comment type="caution">
    <text evidence="3">The sequence shown here is derived from an EMBL/GenBank/DDBJ whole genome shotgun (WGS) entry which is preliminary data.</text>
</comment>
<feature type="region of interest" description="Disordered" evidence="1">
    <location>
        <begin position="293"/>
        <end position="317"/>
    </location>
</feature>
<dbReference type="Gene3D" id="2.80.10.50">
    <property type="match status" value="3"/>
</dbReference>
<dbReference type="InterPro" id="IPR008999">
    <property type="entry name" value="Actin-crosslinking"/>
</dbReference>
<proteinExistence type="predicted"/>
<feature type="signal peptide" evidence="2">
    <location>
        <begin position="1"/>
        <end position="15"/>
    </location>
</feature>
<gene>
    <name evidence="3" type="ORF">As57867_012875</name>
</gene>
<evidence type="ECO:0000256" key="2">
    <source>
        <dbReference type="SAM" id="SignalP"/>
    </source>
</evidence>
<organism evidence="3">
    <name type="scientific">Aphanomyces stellatus</name>
    <dbReference type="NCBI Taxonomy" id="120398"/>
    <lineage>
        <taxon>Eukaryota</taxon>
        <taxon>Sar</taxon>
        <taxon>Stramenopiles</taxon>
        <taxon>Oomycota</taxon>
        <taxon>Saprolegniomycetes</taxon>
        <taxon>Saprolegniales</taxon>
        <taxon>Verrucalvaceae</taxon>
        <taxon>Aphanomyces</taxon>
    </lineage>
</organism>
<dbReference type="OrthoDB" id="57822at2759"/>
<evidence type="ECO:0000256" key="1">
    <source>
        <dbReference type="SAM" id="MobiDB-lite"/>
    </source>
</evidence>
<dbReference type="CDD" id="cd00257">
    <property type="entry name" value="beta-trefoil_FSCN-like"/>
    <property type="match status" value="2"/>
</dbReference>
<feature type="chain" id="PRO_5025431805" description="Ricin B lectin domain-containing protein" evidence="2">
    <location>
        <begin position="16"/>
        <end position="543"/>
    </location>
</feature>
<protein>
    <recommendedName>
        <fullName evidence="4">Ricin B lectin domain-containing protein</fullName>
    </recommendedName>
</protein>
<evidence type="ECO:0008006" key="4">
    <source>
        <dbReference type="Google" id="ProtNLM"/>
    </source>
</evidence>
<dbReference type="AlphaFoldDB" id="A0A6A4YGB4"/>